<dbReference type="EMBL" id="VBOS01000022">
    <property type="protein sequence ID" value="TMQ60490.1"/>
    <property type="molecule type" value="Genomic_DNA"/>
</dbReference>
<sequence length="328" mass="35996">MLPRERILETLLELSHRSSGRSRPVLLEKVLRNALVLGESDGATLLASHKGQFERLALTRGESAPQALEVARQGSAFARTLLRNGLPVLTPDLADDGRLGVDDGCPGVEAGPALFVPLWQREQATGYLALYRRRDQALFTPEETRMALLLGAWIGMAIENLRLAESLERLAVTDDLTQVYNYRFLKSALRREIKRAGRFGQELSLIMLDVDNLKTYNDHNGHLRGSFLLKEIAGLLAEQVRTFDLVAKYGGDEFTIILPQTGRDGAMVVAERVRAAVAGHSFPSAPDGSITVSLGVAVFPEDGTDSHDLIAAADRALYTAKERGRNRV</sequence>
<dbReference type="PROSITE" id="PS50887">
    <property type="entry name" value="GGDEF"/>
    <property type="match status" value="1"/>
</dbReference>
<organism evidence="2 3">
    <name type="scientific">Eiseniibacteriota bacterium</name>
    <dbReference type="NCBI Taxonomy" id="2212470"/>
    <lineage>
        <taxon>Bacteria</taxon>
        <taxon>Candidatus Eiseniibacteriota</taxon>
    </lineage>
</organism>
<dbReference type="SMART" id="SM00065">
    <property type="entry name" value="GAF"/>
    <property type="match status" value="1"/>
</dbReference>
<dbReference type="FunFam" id="3.30.70.270:FF:000001">
    <property type="entry name" value="Diguanylate cyclase domain protein"/>
    <property type="match status" value="1"/>
</dbReference>
<dbReference type="PANTHER" id="PTHR45138">
    <property type="entry name" value="REGULATORY COMPONENTS OF SENSORY TRANSDUCTION SYSTEM"/>
    <property type="match status" value="1"/>
</dbReference>
<dbReference type="SMART" id="SM00267">
    <property type="entry name" value="GGDEF"/>
    <property type="match status" value="1"/>
</dbReference>
<dbReference type="InterPro" id="IPR050469">
    <property type="entry name" value="Diguanylate_Cyclase"/>
</dbReference>
<dbReference type="GO" id="GO:0043709">
    <property type="term" value="P:cell adhesion involved in single-species biofilm formation"/>
    <property type="evidence" value="ECO:0007669"/>
    <property type="project" value="TreeGrafter"/>
</dbReference>
<dbReference type="InterPro" id="IPR029016">
    <property type="entry name" value="GAF-like_dom_sf"/>
</dbReference>
<dbReference type="Proteomes" id="UP000317716">
    <property type="component" value="Unassembled WGS sequence"/>
</dbReference>
<name>A0A538TA25_UNCEI</name>
<dbReference type="GO" id="GO:0052621">
    <property type="term" value="F:diguanylate cyclase activity"/>
    <property type="evidence" value="ECO:0007669"/>
    <property type="project" value="TreeGrafter"/>
</dbReference>
<evidence type="ECO:0000313" key="3">
    <source>
        <dbReference type="Proteomes" id="UP000317716"/>
    </source>
</evidence>
<dbReference type="AlphaFoldDB" id="A0A538TA25"/>
<dbReference type="InterPro" id="IPR029787">
    <property type="entry name" value="Nucleotide_cyclase"/>
</dbReference>
<evidence type="ECO:0000313" key="2">
    <source>
        <dbReference type="EMBL" id="TMQ60490.1"/>
    </source>
</evidence>
<dbReference type="InterPro" id="IPR000160">
    <property type="entry name" value="GGDEF_dom"/>
</dbReference>
<dbReference type="Gene3D" id="3.30.70.270">
    <property type="match status" value="1"/>
</dbReference>
<proteinExistence type="predicted"/>
<dbReference type="GO" id="GO:1902201">
    <property type="term" value="P:negative regulation of bacterial-type flagellum-dependent cell motility"/>
    <property type="evidence" value="ECO:0007669"/>
    <property type="project" value="TreeGrafter"/>
</dbReference>
<dbReference type="NCBIfam" id="TIGR00254">
    <property type="entry name" value="GGDEF"/>
    <property type="match status" value="1"/>
</dbReference>
<reference evidence="2 3" key="1">
    <citation type="journal article" date="2019" name="Nat. Microbiol.">
        <title>Mediterranean grassland soil C-N compound turnover is dependent on rainfall and depth, and is mediated by genomically divergent microorganisms.</title>
        <authorList>
            <person name="Diamond S."/>
            <person name="Andeer P.F."/>
            <person name="Li Z."/>
            <person name="Crits-Christoph A."/>
            <person name="Burstein D."/>
            <person name="Anantharaman K."/>
            <person name="Lane K.R."/>
            <person name="Thomas B.C."/>
            <person name="Pan C."/>
            <person name="Northen T.R."/>
            <person name="Banfield J.F."/>
        </authorList>
    </citation>
    <scope>NUCLEOTIDE SEQUENCE [LARGE SCALE GENOMIC DNA]</scope>
    <source>
        <strain evidence="2">WS_2</strain>
    </source>
</reference>
<dbReference type="InterPro" id="IPR043128">
    <property type="entry name" value="Rev_trsase/Diguanyl_cyclase"/>
</dbReference>
<dbReference type="SUPFAM" id="SSF55781">
    <property type="entry name" value="GAF domain-like"/>
    <property type="match status" value="1"/>
</dbReference>
<gene>
    <name evidence="2" type="ORF">E6K72_00615</name>
</gene>
<dbReference type="Pfam" id="PF00990">
    <property type="entry name" value="GGDEF"/>
    <property type="match status" value="1"/>
</dbReference>
<feature type="domain" description="GGDEF" evidence="1">
    <location>
        <begin position="201"/>
        <end position="328"/>
    </location>
</feature>
<dbReference type="Gene3D" id="3.30.450.40">
    <property type="match status" value="1"/>
</dbReference>
<comment type="caution">
    <text evidence="2">The sequence shown here is derived from an EMBL/GenBank/DDBJ whole genome shotgun (WGS) entry which is preliminary data.</text>
</comment>
<protein>
    <submittedName>
        <fullName evidence="2">Sensor domain-containing diguanylate cyclase</fullName>
    </submittedName>
</protein>
<dbReference type="InterPro" id="IPR003018">
    <property type="entry name" value="GAF"/>
</dbReference>
<dbReference type="GO" id="GO:0005886">
    <property type="term" value="C:plasma membrane"/>
    <property type="evidence" value="ECO:0007669"/>
    <property type="project" value="TreeGrafter"/>
</dbReference>
<dbReference type="CDD" id="cd01949">
    <property type="entry name" value="GGDEF"/>
    <property type="match status" value="1"/>
</dbReference>
<dbReference type="SUPFAM" id="SSF55073">
    <property type="entry name" value="Nucleotide cyclase"/>
    <property type="match status" value="1"/>
</dbReference>
<feature type="non-terminal residue" evidence="2">
    <location>
        <position position="328"/>
    </location>
</feature>
<dbReference type="PANTHER" id="PTHR45138:SF9">
    <property type="entry name" value="DIGUANYLATE CYCLASE DGCM-RELATED"/>
    <property type="match status" value="1"/>
</dbReference>
<dbReference type="Pfam" id="PF13185">
    <property type="entry name" value="GAF_2"/>
    <property type="match status" value="1"/>
</dbReference>
<accession>A0A538TA25</accession>
<evidence type="ECO:0000259" key="1">
    <source>
        <dbReference type="PROSITE" id="PS50887"/>
    </source>
</evidence>